<dbReference type="SUPFAM" id="SSF46785">
    <property type="entry name" value="Winged helix' DNA-binding domain"/>
    <property type="match status" value="1"/>
</dbReference>
<dbReference type="OrthoDB" id="162505at2"/>
<evidence type="ECO:0000256" key="3">
    <source>
        <dbReference type="ARBA" id="ARBA00023163"/>
    </source>
</evidence>
<dbReference type="KEGG" id="chn:A605_13400"/>
<name>M1PAG8_9CORY</name>
<reference evidence="5 6" key="1">
    <citation type="journal article" date="2012" name="Stand. Genomic Sci.">
        <title>Genome sequence of the halotolerant bacterium Corynebacterium halotolerans type strain YIM 70093(T) (= DSM 44683(T)).</title>
        <authorList>
            <person name="Ruckert C."/>
            <person name="Albersmeier A."/>
            <person name="Al-Dilaimi A."/>
            <person name="Niehaus K."/>
            <person name="Szczepanowski R."/>
            <person name="Kalinowski J."/>
        </authorList>
    </citation>
    <scope>NUCLEOTIDE SEQUENCE [LARGE SCALE GENOMIC DNA]</scope>
    <source>
        <strain evidence="5">YIM 70093</strain>
    </source>
</reference>
<dbReference type="InterPro" id="IPR036390">
    <property type="entry name" value="WH_DNA-bd_sf"/>
</dbReference>
<sequence length="124" mass="13461">MDDTAAPLFRQIAALVEDSIVDGTLVAGERAPSTNELAVFHNINPATARKGLTLLVETGVLAKRRGIGMFVTSDAREKVLARRRDEFAASYLAPLIDEAVKLDLSRADIHELIDAVAESRGLYQ</sequence>
<protein>
    <submittedName>
        <fullName evidence="5">GntR-family transcription regulator</fullName>
    </submittedName>
</protein>
<keyword evidence="1" id="KW-0805">Transcription regulation</keyword>
<evidence type="ECO:0000256" key="2">
    <source>
        <dbReference type="ARBA" id="ARBA00023125"/>
    </source>
</evidence>
<accession>M1PAG8</accession>
<keyword evidence="2" id="KW-0238">DNA-binding</keyword>
<dbReference type="InterPro" id="IPR036388">
    <property type="entry name" value="WH-like_DNA-bd_sf"/>
</dbReference>
<dbReference type="AlphaFoldDB" id="M1PAG8"/>
<evidence type="ECO:0000313" key="5">
    <source>
        <dbReference type="EMBL" id="AGF73676.1"/>
    </source>
</evidence>
<keyword evidence="3" id="KW-0804">Transcription</keyword>
<dbReference type="SMART" id="SM00345">
    <property type="entry name" value="HTH_GNTR"/>
    <property type="match status" value="1"/>
</dbReference>
<feature type="domain" description="HTH gntR-type" evidence="4">
    <location>
        <begin position="6"/>
        <end position="74"/>
    </location>
</feature>
<organism evidence="5 6">
    <name type="scientific">Corynebacterium halotolerans YIM 70093 = DSM 44683</name>
    <dbReference type="NCBI Taxonomy" id="1121362"/>
    <lineage>
        <taxon>Bacteria</taxon>
        <taxon>Bacillati</taxon>
        <taxon>Actinomycetota</taxon>
        <taxon>Actinomycetes</taxon>
        <taxon>Mycobacteriales</taxon>
        <taxon>Corynebacteriaceae</taxon>
        <taxon>Corynebacterium</taxon>
    </lineage>
</organism>
<dbReference type="PROSITE" id="PS50949">
    <property type="entry name" value="HTH_GNTR"/>
    <property type="match status" value="1"/>
</dbReference>
<dbReference type="GO" id="GO:0003677">
    <property type="term" value="F:DNA binding"/>
    <property type="evidence" value="ECO:0007669"/>
    <property type="project" value="UniProtKB-KW"/>
</dbReference>
<evidence type="ECO:0000256" key="1">
    <source>
        <dbReference type="ARBA" id="ARBA00023015"/>
    </source>
</evidence>
<dbReference type="Proteomes" id="UP000011723">
    <property type="component" value="Chromosome"/>
</dbReference>
<dbReference type="PATRIC" id="fig|1121362.3.peg.2725"/>
<dbReference type="PANTHER" id="PTHR38445">
    <property type="entry name" value="HTH-TYPE TRANSCRIPTIONAL REPRESSOR YTRA"/>
    <property type="match status" value="1"/>
</dbReference>
<dbReference type="PANTHER" id="PTHR38445:SF10">
    <property type="entry name" value="GNTR-FAMILY TRANSCRIPTIONAL REGULATOR"/>
    <property type="match status" value="1"/>
</dbReference>
<evidence type="ECO:0000259" key="4">
    <source>
        <dbReference type="PROSITE" id="PS50949"/>
    </source>
</evidence>
<dbReference type="Pfam" id="PF00392">
    <property type="entry name" value="GntR"/>
    <property type="match status" value="1"/>
</dbReference>
<evidence type="ECO:0000313" key="6">
    <source>
        <dbReference type="Proteomes" id="UP000011723"/>
    </source>
</evidence>
<dbReference type="CDD" id="cd07377">
    <property type="entry name" value="WHTH_GntR"/>
    <property type="match status" value="1"/>
</dbReference>
<dbReference type="HOGENOM" id="CLU_017584_10_0_11"/>
<dbReference type="InterPro" id="IPR000524">
    <property type="entry name" value="Tscrpt_reg_HTH_GntR"/>
</dbReference>
<dbReference type="EMBL" id="CP003697">
    <property type="protein sequence ID" value="AGF73676.1"/>
    <property type="molecule type" value="Genomic_DNA"/>
</dbReference>
<dbReference type="GO" id="GO:0003700">
    <property type="term" value="F:DNA-binding transcription factor activity"/>
    <property type="evidence" value="ECO:0007669"/>
    <property type="project" value="InterPro"/>
</dbReference>
<gene>
    <name evidence="5" type="ORF">A605_13400</name>
</gene>
<dbReference type="STRING" id="1121362.A605_13400"/>
<dbReference type="RefSeq" id="WP_015402090.1">
    <property type="nucleotide sequence ID" value="NC_020302.1"/>
</dbReference>
<dbReference type="Gene3D" id="1.10.10.10">
    <property type="entry name" value="Winged helix-like DNA-binding domain superfamily/Winged helix DNA-binding domain"/>
    <property type="match status" value="1"/>
</dbReference>
<keyword evidence="6" id="KW-1185">Reference proteome</keyword>
<proteinExistence type="predicted"/>
<dbReference type="eggNOG" id="COG1725">
    <property type="taxonomic scope" value="Bacteria"/>
</dbReference>